<dbReference type="EMBL" id="CP017641">
    <property type="protein sequence ID" value="APZ94670.1"/>
    <property type="molecule type" value="Genomic_DNA"/>
</dbReference>
<dbReference type="KEGG" id="fmr:Fuma_04309"/>
<sequence>MGEINELTERVVGLAMKVHSALGPGLLESAYEACLVNELNKNEVPNRSQIELPIVYDGKRIDAGYRLDVLVPNQLIVELKAVSETTDIHRLSFFPI</sequence>
<name>A0A1P8WKU0_9PLAN</name>
<accession>A0A1P8WKU0</accession>
<gene>
    <name evidence="1" type="ORF">Fuma_04309</name>
</gene>
<dbReference type="Pfam" id="PF13366">
    <property type="entry name" value="PDDEXK_3"/>
    <property type="match status" value="1"/>
</dbReference>
<dbReference type="STRING" id="1891926.Fuma_04309"/>
<dbReference type="InterPro" id="IPR026350">
    <property type="entry name" value="GxxExxY"/>
</dbReference>
<organism evidence="1 2">
    <name type="scientific">Fuerstiella marisgermanici</name>
    <dbReference type="NCBI Taxonomy" id="1891926"/>
    <lineage>
        <taxon>Bacteria</taxon>
        <taxon>Pseudomonadati</taxon>
        <taxon>Planctomycetota</taxon>
        <taxon>Planctomycetia</taxon>
        <taxon>Planctomycetales</taxon>
        <taxon>Planctomycetaceae</taxon>
        <taxon>Fuerstiella</taxon>
    </lineage>
</organism>
<dbReference type="AlphaFoldDB" id="A0A1P8WKU0"/>
<proteinExistence type="predicted"/>
<dbReference type="Proteomes" id="UP000187735">
    <property type="component" value="Chromosome"/>
</dbReference>
<evidence type="ECO:0000313" key="2">
    <source>
        <dbReference type="Proteomes" id="UP000187735"/>
    </source>
</evidence>
<dbReference type="NCBIfam" id="TIGR04256">
    <property type="entry name" value="GxxExxY"/>
    <property type="match status" value="1"/>
</dbReference>
<reference evidence="1 2" key="1">
    <citation type="journal article" date="2016" name="Front. Microbiol.">
        <title>Fuerstia marisgermanicae gen. nov., sp. nov., an Unusual Member of the Phylum Planctomycetes from the German Wadden Sea.</title>
        <authorList>
            <person name="Kohn T."/>
            <person name="Heuer A."/>
            <person name="Jogler M."/>
            <person name="Vollmers J."/>
            <person name="Boedeker C."/>
            <person name="Bunk B."/>
            <person name="Rast P."/>
            <person name="Borchert D."/>
            <person name="Glockner I."/>
            <person name="Freese H.M."/>
            <person name="Klenk H.P."/>
            <person name="Overmann J."/>
            <person name="Kaster A.K."/>
            <person name="Rohde M."/>
            <person name="Wiegand S."/>
            <person name="Jogler C."/>
        </authorList>
    </citation>
    <scope>NUCLEOTIDE SEQUENCE [LARGE SCALE GENOMIC DNA]</scope>
    <source>
        <strain evidence="1 2">NH11</strain>
    </source>
</reference>
<protein>
    <submittedName>
        <fullName evidence="1">GxxExxY protein</fullName>
    </submittedName>
</protein>
<evidence type="ECO:0000313" key="1">
    <source>
        <dbReference type="EMBL" id="APZ94670.1"/>
    </source>
</evidence>
<keyword evidence="2" id="KW-1185">Reference proteome</keyword>